<name>A0ABX9X514_9FLAO</name>
<dbReference type="EMBL" id="RJTW01000007">
    <property type="protein sequence ID" value="ROH90000.1"/>
    <property type="molecule type" value="Genomic_DNA"/>
</dbReference>
<dbReference type="RefSeq" id="WP_123279123.1">
    <property type="nucleotide sequence ID" value="NZ_RJTW01000007.1"/>
</dbReference>
<organism evidence="1 2">
    <name type="scientific">Chryseobacterium cucumeris</name>
    <dbReference type="NCBI Taxonomy" id="1813611"/>
    <lineage>
        <taxon>Bacteria</taxon>
        <taxon>Pseudomonadati</taxon>
        <taxon>Bacteroidota</taxon>
        <taxon>Flavobacteriia</taxon>
        <taxon>Flavobacteriales</taxon>
        <taxon>Weeksellaceae</taxon>
        <taxon>Chryseobacterium group</taxon>
        <taxon>Chryseobacterium</taxon>
    </lineage>
</organism>
<protein>
    <submittedName>
        <fullName evidence="1">Uncharacterized protein</fullName>
    </submittedName>
</protein>
<reference evidence="1 2" key="1">
    <citation type="submission" date="2018-11" db="EMBL/GenBank/DDBJ databases">
        <title>Proposal to divide the Flavobacteriaceae and reorganize its genera based on Amino Acid Identity values calculated from whole genome sequences.</title>
        <authorList>
            <person name="Nicholson A.C."/>
            <person name="Gulvik C.A."/>
            <person name="Whitney A.M."/>
            <person name="Humrighouse B.W."/>
            <person name="Bell M."/>
            <person name="Holmes B."/>
            <person name="Steigerwalt A."/>
            <person name="Villarma A."/>
            <person name="Sheth M."/>
            <person name="Batra D."/>
            <person name="Pryor J."/>
            <person name="Bernardet J.-F."/>
            <person name="Hugo C."/>
            <person name="Kampfer P."/>
            <person name="Newman J."/>
            <person name="Mcquiston J.R."/>
        </authorList>
    </citation>
    <scope>NUCLEOTIDE SEQUENCE [LARGE SCALE GENOMIC DNA]</scope>
    <source>
        <strain evidence="1 2">G0235</strain>
    </source>
</reference>
<gene>
    <name evidence="1" type="ORF">EGI15_15075</name>
</gene>
<accession>A0ABX9X514</accession>
<evidence type="ECO:0000313" key="1">
    <source>
        <dbReference type="EMBL" id="ROH90000.1"/>
    </source>
</evidence>
<sequence>MSKNFLSKSLWKEDDLYIGKVQQVFLKVANIEYIRNNYGELYWDYTMTFGQFGETYLLVPIVKNNRVVLLMEAVREKDKVYFYQKEDKGLIVFFQAIIFDKITDFNEKISIQERREERTIGNVNVGCTTRSITVGCNDNEPNCVPYTRTETICPPKYGNNPPKAFDPIGLDGGGGGDGYNYPDPPENETPCEKAKKIGNNAKTQDLFEGLKTKTNSTKEFGQVLKESAGQINNTQVEGEANQAGIDFNVSGKFDGFIHSHYSGLLSIFSANDLASLAAIYINGGMSNVNNFIFGVVTASGTQYILIIDDPEKFAIFAKQFLLPNGQIDQVYTDSYGNGIYIMYNIKNNGLSSANELGFVKLLSNENTGLKVFKGSNNSTNWAELGLKNGQLDSKPCNN</sequence>
<dbReference type="GeneID" id="301713996"/>
<evidence type="ECO:0000313" key="2">
    <source>
        <dbReference type="Proteomes" id="UP000281899"/>
    </source>
</evidence>
<dbReference type="Proteomes" id="UP000281899">
    <property type="component" value="Unassembled WGS sequence"/>
</dbReference>
<keyword evidence="2" id="KW-1185">Reference proteome</keyword>
<proteinExistence type="predicted"/>
<comment type="caution">
    <text evidence="1">The sequence shown here is derived from an EMBL/GenBank/DDBJ whole genome shotgun (WGS) entry which is preliminary data.</text>
</comment>